<dbReference type="Proteomes" id="UP000216361">
    <property type="component" value="Unassembled WGS sequence"/>
</dbReference>
<reference evidence="2 3" key="1">
    <citation type="submission" date="2017-07" db="EMBL/GenBank/DDBJ databases">
        <title>Elstera cyanobacteriorum sp. nov., a novel bacterium isolated from cyanobacterial aggregates in a eutrophic lake.</title>
        <authorList>
            <person name="Cai H."/>
        </authorList>
    </citation>
    <scope>NUCLEOTIDE SEQUENCE [LARGE SCALE GENOMIC DNA]</scope>
    <source>
        <strain evidence="2 3">TH019</strain>
    </source>
</reference>
<keyword evidence="3" id="KW-1185">Reference proteome</keyword>
<dbReference type="OrthoDB" id="8451629at2"/>
<feature type="domain" description="DUF2249" evidence="1">
    <location>
        <begin position="11"/>
        <end position="78"/>
    </location>
</feature>
<dbReference type="EMBL" id="NOXS01000031">
    <property type="protein sequence ID" value="OYQ19279.1"/>
    <property type="molecule type" value="Genomic_DNA"/>
</dbReference>
<dbReference type="RefSeq" id="WP_094408383.1">
    <property type="nucleotide sequence ID" value="NZ_BMJZ01000004.1"/>
</dbReference>
<proteinExistence type="predicted"/>
<evidence type="ECO:0000259" key="1">
    <source>
        <dbReference type="Pfam" id="PF10006"/>
    </source>
</evidence>
<evidence type="ECO:0000313" key="2">
    <source>
        <dbReference type="EMBL" id="OYQ19279.1"/>
    </source>
</evidence>
<accession>A0A255XQN8</accession>
<dbReference type="AlphaFoldDB" id="A0A255XQN8"/>
<dbReference type="InterPro" id="IPR018720">
    <property type="entry name" value="DUF2249"/>
</dbReference>
<gene>
    <name evidence="2" type="ORF">CHR90_07505</name>
</gene>
<comment type="caution">
    <text evidence="2">The sequence shown here is derived from an EMBL/GenBank/DDBJ whole genome shotgun (WGS) entry which is preliminary data.</text>
</comment>
<protein>
    <recommendedName>
        <fullName evidence="1">DUF2249 domain-containing protein</fullName>
    </recommendedName>
</protein>
<dbReference type="Pfam" id="PF10006">
    <property type="entry name" value="DUF2249"/>
    <property type="match status" value="1"/>
</dbReference>
<name>A0A255XQN8_9PROT</name>
<evidence type="ECO:0000313" key="3">
    <source>
        <dbReference type="Proteomes" id="UP000216361"/>
    </source>
</evidence>
<sequence>MLAALPQTVATLDLRTLPHPERHRLVFVQFAALQPGEAVELINDHDPLGLRHQFDQHVPGYFTWAYSESGPQDWRVVVGKTAVHTEAPAAKAQCGCGSNGAGGCG</sequence>
<organism evidence="2 3">
    <name type="scientific">Elstera cyanobacteriorum</name>
    <dbReference type="NCBI Taxonomy" id="2022747"/>
    <lineage>
        <taxon>Bacteria</taxon>
        <taxon>Pseudomonadati</taxon>
        <taxon>Pseudomonadota</taxon>
        <taxon>Alphaproteobacteria</taxon>
        <taxon>Rhodospirillales</taxon>
        <taxon>Rhodospirillaceae</taxon>
        <taxon>Elstera</taxon>
    </lineage>
</organism>